<accession>A0A8D8BLE7</accession>
<evidence type="ECO:0000313" key="2">
    <source>
        <dbReference type="EMBL" id="CAG6477856.1"/>
    </source>
</evidence>
<feature type="region of interest" description="Disordered" evidence="1">
    <location>
        <begin position="47"/>
        <end position="74"/>
    </location>
</feature>
<proteinExistence type="predicted"/>
<sequence>MWQQTRQREQGCAAGCKFPFRTGYSRNCTDGTIFTATSAAYSTGAIGSESGHALSPRGSVNSAEEMIDSTGSPMKIEFDPKILEEKKCSTCFLQPKQNKKDSSKLSFEKQALSTKAPLAVNPESVNHAV</sequence>
<dbReference type="AlphaFoldDB" id="A0A8D8BLE7"/>
<reference evidence="2" key="1">
    <citation type="submission" date="2021-05" db="EMBL/GenBank/DDBJ databases">
        <authorList>
            <person name="Alioto T."/>
            <person name="Alioto T."/>
            <person name="Gomez Garrido J."/>
        </authorList>
    </citation>
    <scope>NUCLEOTIDE SEQUENCE</scope>
</reference>
<name>A0A8D8BLE7_CULPI</name>
<organism evidence="2">
    <name type="scientific">Culex pipiens</name>
    <name type="common">House mosquito</name>
    <dbReference type="NCBI Taxonomy" id="7175"/>
    <lineage>
        <taxon>Eukaryota</taxon>
        <taxon>Metazoa</taxon>
        <taxon>Ecdysozoa</taxon>
        <taxon>Arthropoda</taxon>
        <taxon>Hexapoda</taxon>
        <taxon>Insecta</taxon>
        <taxon>Pterygota</taxon>
        <taxon>Neoptera</taxon>
        <taxon>Endopterygota</taxon>
        <taxon>Diptera</taxon>
        <taxon>Nematocera</taxon>
        <taxon>Culicoidea</taxon>
        <taxon>Culicidae</taxon>
        <taxon>Culicinae</taxon>
        <taxon>Culicini</taxon>
        <taxon>Culex</taxon>
        <taxon>Culex</taxon>
    </lineage>
</organism>
<evidence type="ECO:0000256" key="1">
    <source>
        <dbReference type="SAM" id="MobiDB-lite"/>
    </source>
</evidence>
<protein>
    <submittedName>
        <fullName evidence="2">(northern house mosquito) hypothetical protein</fullName>
    </submittedName>
</protein>
<dbReference type="EMBL" id="HBUE01081854">
    <property type="protein sequence ID" value="CAG6477856.1"/>
    <property type="molecule type" value="Transcribed_RNA"/>
</dbReference>